<dbReference type="InterPro" id="IPR000843">
    <property type="entry name" value="HTH_LacI"/>
</dbReference>
<evidence type="ECO:0000256" key="1">
    <source>
        <dbReference type="ARBA" id="ARBA00022491"/>
    </source>
</evidence>
<keyword evidence="7" id="KW-1185">Reference proteome</keyword>
<evidence type="ECO:0000259" key="5">
    <source>
        <dbReference type="PROSITE" id="PS50932"/>
    </source>
</evidence>
<dbReference type="SUPFAM" id="SSF53822">
    <property type="entry name" value="Periplasmic binding protein-like I"/>
    <property type="match status" value="1"/>
</dbReference>
<dbReference type="Proteomes" id="UP000639396">
    <property type="component" value="Unassembled WGS sequence"/>
</dbReference>
<gene>
    <name evidence="6" type="ORF">IDH45_23955</name>
</gene>
<dbReference type="InterPro" id="IPR046335">
    <property type="entry name" value="LacI/GalR-like_sensor"/>
</dbReference>
<sequence>MTKKVSMQQIADRLGLSKYSVSQALSGKQGVSEETREKVIEMAKAMGYSFSPASAPADNRQSAEAGQPAGERSFVLIWTKPDQRRDISFWNRVISGIIDGCELYGRDHLIISNNTGEQEFEFPPYADRSSCVGVILLGSLTDSTLLAVKKLGLPVVLADHYAPFLGIDCVVNANLEAAKTVCLNVIASKAGSIVFVGDDGFSVSFSERRWGCQIAVMEENEKNGSNVAFARWTVPYRGPWRHALETEIKHMTEDNRPDCFICANDDIAVGLLTLLRNYEYSVPGQFKVVGFDDIEMAAHSNPPLTTVDFGKEDLGFRTIEVLERRIAKPDSAPEKVVLSFRLVVRQSG</sequence>
<evidence type="ECO:0000256" key="2">
    <source>
        <dbReference type="ARBA" id="ARBA00023015"/>
    </source>
</evidence>
<dbReference type="Pfam" id="PF00356">
    <property type="entry name" value="LacI"/>
    <property type="match status" value="1"/>
</dbReference>
<organism evidence="6 7">
    <name type="scientific">Paenibacillus oceani</name>
    <dbReference type="NCBI Taxonomy" id="2772510"/>
    <lineage>
        <taxon>Bacteria</taxon>
        <taxon>Bacillati</taxon>
        <taxon>Bacillota</taxon>
        <taxon>Bacilli</taxon>
        <taxon>Bacillales</taxon>
        <taxon>Paenibacillaceae</taxon>
        <taxon>Paenibacillus</taxon>
    </lineage>
</organism>
<evidence type="ECO:0000313" key="7">
    <source>
        <dbReference type="Proteomes" id="UP000639396"/>
    </source>
</evidence>
<dbReference type="Pfam" id="PF13377">
    <property type="entry name" value="Peripla_BP_3"/>
    <property type="match status" value="1"/>
</dbReference>
<dbReference type="SUPFAM" id="SSF47413">
    <property type="entry name" value="lambda repressor-like DNA-binding domains"/>
    <property type="match status" value="1"/>
</dbReference>
<dbReference type="Gene3D" id="1.10.260.40">
    <property type="entry name" value="lambda repressor-like DNA-binding domains"/>
    <property type="match status" value="1"/>
</dbReference>
<keyword evidence="3 6" id="KW-0238">DNA-binding</keyword>
<protein>
    <submittedName>
        <fullName evidence="6">LacI family DNA-binding transcriptional regulator</fullName>
    </submittedName>
</protein>
<dbReference type="GO" id="GO:0003700">
    <property type="term" value="F:DNA-binding transcription factor activity"/>
    <property type="evidence" value="ECO:0007669"/>
    <property type="project" value="TreeGrafter"/>
</dbReference>
<name>A0A927H320_9BACL</name>
<dbReference type="PANTHER" id="PTHR30146:SF148">
    <property type="entry name" value="HTH-TYPE TRANSCRIPTIONAL REPRESSOR PURR-RELATED"/>
    <property type="match status" value="1"/>
</dbReference>
<keyword evidence="1" id="KW-0678">Repressor</keyword>
<reference evidence="6" key="1">
    <citation type="submission" date="2020-09" db="EMBL/GenBank/DDBJ databases">
        <title>A novel bacterium of genus Paenibacillus, isolated from South China Sea.</title>
        <authorList>
            <person name="Huang H."/>
            <person name="Mo K."/>
            <person name="Hu Y."/>
        </authorList>
    </citation>
    <scope>NUCLEOTIDE SEQUENCE</scope>
    <source>
        <strain evidence="6">IB182363</strain>
    </source>
</reference>
<dbReference type="Gene3D" id="3.40.50.2300">
    <property type="match status" value="2"/>
</dbReference>
<dbReference type="SMART" id="SM00354">
    <property type="entry name" value="HTH_LACI"/>
    <property type="match status" value="1"/>
</dbReference>
<proteinExistence type="predicted"/>
<keyword evidence="4" id="KW-0804">Transcription</keyword>
<dbReference type="CDD" id="cd01392">
    <property type="entry name" value="HTH_LacI"/>
    <property type="match status" value="1"/>
</dbReference>
<dbReference type="InterPro" id="IPR028082">
    <property type="entry name" value="Peripla_BP_I"/>
</dbReference>
<keyword evidence="2" id="KW-0805">Transcription regulation</keyword>
<dbReference type="EMBL" id="JACXJA010000036">
    <property type="protein sequence ID" value="MBD2865039.1"/>
    <property type="molecule type" value="Genomic_DNA"/>
</dbReference>
<dbReference type="AlphaFoldDB" id="A0A927H320"/>
<dbReference type="PANTHER" id="PTHR30146">
    <property type="entry name" value="LACI-RELATED TRANSCRIPTIONAL REPRESSOR"/>
    <property type="match status" value="1"/>
</dbReference>
<evidence type="ECO:0000256" key="3">
    <source>
        <dbReference type="ARBA" id="ARBA00023125"/>
    </source>
</evidence>
<feature type="domain" description="HTH lacI-type" evidence="5">
    <location>
        <begin position="5"/>
        <end position="62"/>
    </location>
</feature>
<evidence type="ECO:0000256" key="4">
    <source>
        <dbReference type="ARBA" id="ARBA00023163"/>
    </source>
</evidence>
<evidence type="ECO:0000313" key="6">
    <source>
        <dbReference type="EMBL" id="MBD2865039.1"/>
    </source>
</evidence>
<accession>A0A927H320</accession>
<comment type="caution">
    <text evidence="6">The sequence shown here is derived from an EMBL/GenBank/DDBJ whole genome shotgun (WGS) entry which is preliminary data.</text>
</comment>
<dbReference type="RefSeq" id="WP_190930660.1">
    <property type="nucleotide sequence ID" value="NZ_JACXJA010000036.1"/>
</dbReference>
<dbReference type="PROSITE" id="PS50932">
    <property type="entry name" value="HTH_LACI_2"/>
    <property type="match status" value="1"/>
</dbReference>
<dbReference type="GO" id="GO:0000976">
    <property type="term" value="F:transcription cis-regulatory region binding"/>
    <property type="evidence" value="ECO:0007669"/>
    <property type="project" value="TreeGrafter"/>
</dbReference>
<dbReference type="InterPro" id="IPR010982">
    <property type="entry name" value="Lambda_DNA-bd_dom_sf"/>
</dbReference>